<feature type="region of interest" description="Disordered" evidence="1">
    <location>
        <begin position="67"/>
        <end position="102"/>
    </location>
</feature>
<name>A0A4S2KPA1_9HYME</name>
<gene>
    <name evidence="2" type="ORF">DBV15_12833</name>
</gene>
<proteinExistence type="predicted"/>
<dbReference type="InterPro" id="IPR008949">
    <property type="entry name" value="Isoprenoid_synthase_dom_sf"/>
</dbReference>
<evidence type="ECO:0000313" key="2">
    <source>
        <dbReference type="EMBL" id="TGZ51430.1"/>
    </source>
</evidence>
<dbReference type="Proteomes" id="UP000310200">
    <property type="component" value="Unassembled WGS sequence"/>
</dbReference>
<accession>A0A4S2KPA1</accession>
<evidence type="ECO:0000256" key="1">
    <source>
        <dbReference type="SAM" id="MobiDB-lite"/>
    </source>
</evidence>
<dbReference type="Gene3D" id="1.10.600.10">
    <property type="entry name" value="Farnesyl Diphosphate Synthase"/>
    <property type="match status" value="1"/>
</dbReference>
<evidence type="ECO:0000313" key="3">
    <source>
        <dbReference type="Proteomes" id="UP000310200"/>
    </source>
</evidence>
<feature type="compositionally biased region" description="Acidic residues" evidence="1">
    <location>
        <begin position="72"/>
        <end position="102"/>
    </location>
</feature>
<keyword evidence="3" id="KW-1185">Reference proteome</keyword>
<reference evidence="2 3" key="1">
    <citation type="journal article" date="2019" name="Philos. Trans. R. Soc. Lond., B, Biol. Sci.">
        <title>Ant behaviour and brain gene expression of defending hosts depend on the ecological success of the intruding social parasite.</title>
        <authorList>
            <person name="Kaur R."/>
            <person name="Stoldt M."/>
            <person name="Jongepier E."/>
            <person name="Feldmeyer B."/>
            <person name="Menzel F."/>
            <person name="Bornberg-Bauer E."/>
            <person name="Foitzik S."/>
        </authorList>
    </citation>
    <scope>NUCLEOTIDE SEQUENCE [LARGE SCALE GENOMIC DNA]</scope>
    <source>
        <tissue evidence="2">Whole body</tissue>
    </source>
</reference>
<feature type="non-terminal residue" evidence="2">
    <location>
        <position position="1"/>
    </location>
</feature>
<dbReference type="AlphaFoldDB" id="A0A4S2KPA1"/>
<protein>
    <submittedName>
        <fullName evidence="2">Uncharacterized protein</fullName>
    </submittedName>
</protein>
<organism evidence="2 3">
    <name type="scientific">Temnothorax longispinosus</name>
    <dbReference type="NCBI Taxonomy" id="300112"/>
    <lineage>
        <taxon>Eukaryota</taxon>
        <taxon>Metazoa</taxon>
        <taxon>Ecdysozoa</taxon>
        <taxon>Arthropoda</taxon>
        <taxon>Hexapoda</taxon>
        <taxon>Insecta</taxon>
        <taxon>Pterygota</taxon>
        <taxon>Neoptera</taxon>
        <taxon>Endopterygota</taxon>
        <taxon>Hymenoptera</taxon>
        <taxon>Apocrita</taxon>
        <taxon>Aculeata</taxon>
        <taxon>Formicoidea</taxon>
        <taxon>Formicidae</taxon>
        <taxon>Myrmicinae</taxon>
        <taxon>Temnothorax</taxon>
    </lineage>
</organism>
<feature type="non-terminal residue" evidence="2">
    <location>
        <position position="102"/>
    </location>
</feature>
<dbReference type="STRING" id="300112.A0A4S2KPA1"/>
<comment type="caution">
    <text evidence="2">The sequence shown here is derived from an EMBL/GenBank/DDBJ whole genome shotgun (WGS) entry which is preliminary data.</text>
</comment>
<dbReference type="EMBL" id="QBLH01001659">
    <property type="protein sequence ID" value="TGZ51430.1"/>
    <property type="molecule type" value="Genomic_DNA"/>
</dbReference>
<sequence>ILKQRTTDINLKNHFVELLKKLGSFKYTRDVLKELNKKIKIEIERLGGNPLFTNMLEKYENEVLCHGIKGQEEEEEEEEDEQHEKQEEEEDAEVFDGYESDQ</sequence>